<protein>
    <submittedName>
        <fullName evidence="1">Uncharacterized protein</fullName>
    </submittedName>
</protein>
<name>A0ACB9W9Z5_CHAAC</name>
<dbReference type="Proteomes" id="UP001057452">
    <property type="component" value="Chromosome 17"/>
</dbReference>
<accession>A0ACB9W9Z5</accession>
<proteinExistence type="predicted"/>
<sequence>MQLDSKKEADKRRGSREKEPSVRSPVPIQPQSPDLIPPPVRARCNQVPISVRVEALWIRKNRSDVARVNNGPSPPNYHETECLAQLEF</sequence>
<comment type="caution">
    <text evidence="1">The sequence shown here is derived from an EMBL/GenBank/DDBJ whole genome shotgun (WGS) entry which is preliminary data.</text>
</comment>
<keyword evidence="2" id="KW-1185">Reference proteome</keyword>
<organism evidence="1 2">
    <name type="scientific">Chaenocephalus aceratus</name>
    <name type="common">Blackfin icefish</name>
    <name type="synonym">Chaenichthys aceratus</name>
    <dbReference type="NCBI Taxonomy" id="36190"/>
    <lineage>
        <taxon>Eukaryota</taxon>
        <taxon>Metazoa</taxon>
        <taxon>Chordata</taxon>
        <taxon>Craniata</taxon>
        <taxon>Vertebrata</taxon>
        <taxon>Euteleostomi</taxon>
        <taxon>Actinopterygii</taxon>
        <taxon>Neopterygii</taxon>
        <taxon>Teleostei</taxon>
        <taxon>Neoteleostei</taxon>
        <taxon>Acanthomorphata</taxon>
        <taxon>Eupercaria</taxon>
        <taxon>Perciformes</taxon>
        <taxon>Notothenioidei</taxon>
        <taxon>Channichthyidae</taxon>
        <taxon>Chaenocephalus</taxon>
    </lineage>
</organism>
<evidence type="ECO:0000313" key="2">
    <source>
        <dbReference type="Proteomes" id="UP001057452"/>
    </source>
</evidence>
<reference evidence="1" key="1">
    <citation type="submission" date="2022-05" db="EMBL/GenBank/DDBJ databases">
        <title>Chromosome-level genome of Chaenocephalus aceratus.</title>
        <authorList>
            <person name="Park H."/>
        </authorList>
    </citation>
    <scope>NUCLEOTIDE SEQUENCE</scope>
    <source>
        <strain evidence="1">KU_202001</strain>
    </source>
</reference>
<evidence type="ECO:0000313" key="1">
    <source>
        <dbReference type="EMBL" id="KAI4809541.1"/>
    </source>
</evidence>
<gene>
    <name evidence="1" type="ORF">KUCAC02_018416</name>
</gene>
<dbReference type="EMBL" id="CM043801">
    <property type="protein sequence ID" value="KAI4809541.1"/>
    <property type="molecule type" value="Genomic_DNA"/>
</dbReference>